<organism evidence="1 2">
    <name type="scientific">Methanoplanus endosymbiosus</name>
    <dbReference type="NCBI Taxonomy" id="33865"/>
    <lineage>
        <taxon>Archaea</taxon>
        <taxon>Methanobacteriati</taxon>
        <taxon>Methanobacteriota</taxon>
        <taxon>Stenosarchaea group</taxon>
        <taxon>Methanomicrobia</taxon>
        <taxon>Methanomicrobiales</taxon>
        <taxon>Methanomicrobiaceae</taxon>
        <taxon>Methanoplanus</taxon>
    </lineage>
</organism>
<dbReference type="AlphaFoldDB" id="A0A9E7TI88"/>
<gene>
    <name evidence="1" type="ORF">L6E24_11915</name>
</gene>
<accession>A0A9E7TI88</accession>
<evidence type="ECO:0000313" key="1">
    <source>
        <dbReference type="EMBL" id="UUX92053.1"/>
    </source>
</evidence>
<reference evidence="1" key="1">
    <citation type="submission" date="2022-04" db="EMBL/GenBank/DDBJ databases">
        <title>Complete genome of Methanoplanus endosymbiosus DSM 3599.</title>
        <authorList>
            <person name="Chen S.-C."/>
            <person name="You Y.-T."/>
            <person name="Zhou Y.-Z."/>
            <person name="Lai M.-C."/>
        </authorList>
    </citation>
    <scope>NUCLEOTIDE SEQUENCE</scope>
    <source>
        <strain evidence="1">DSM 3599</strain>
    </source>
</reference>
<dbReference type="Proteomes" id="UP001060368">
    <property type="component" value="Chromosome"/>
</dbReference>
<proteinExistence type="predicted"/>
<dbReference type="GeneID" id="74308418"/>
<evidence type="ECO:0000313" key="2">
    <source>
        <dbReference type="Proteomes" id="UP001060368"/>
    </source>
</evidence>
<name>A0A9E7TI88_9EURY</name>
<dbReference type="EMBL" id="CP096115">
    <property type="protein sequence ID" value="UUX92053.1"/>
    <property type="molecule type" value="Genomic_DNA"/>
</dbReference>
<keyword evidence="2" id="KW-1185">Reference proteome</keyword>
<dbReference type="RefSeq" id="WP_257742205.1">
    <property type="nucleotide sequence ID" value="NZ_CP096115.1"/>
</dbReference>
<sequence>MPAKEERIIYRNNRRWSMINRKPARQLSDDDYRRVSQMLKYRSKKI</sequence>
<dbReference type="KEGG" id="mend:L6E24_11915"/>
<protein>
    <submittedName>
        <fullName evidence="1">Uncharacterized protein</fullName>
    </submittedName>
</protein>